<feature type="chain" id="PRO_5020387248" evidence="2">
    <location>
        <begin position="21"/>
        <end position="147"/>
    </location>
</feature>
<evidence type="ECO:0000313" key="3">
    <source>
        <dbReference type="EMBL" id="SNX35794.1"/>
    </source>
</evidence>
<dbReference type="PANTHER" id="PTHR45809:SF3">
    <property type="entry name" value="VIRAL IAP-ASSOCIATED FACTOR HOMOLOG"/>
    <property type="match status" value="1"/>
</dbReference>
<evidence type="ECO:0000256" key="2">
    <source>
        <dbReference type="SAM" id="SignalP"/>
    </source>
</evidence>
<dbReference type="SUPFAM" id="SSF52833">
    <property type="entry name" value="Thioredoxin-like"/>
    <property type="match status" value="1"/>
</dbReference>
<comment type="similarity">
    <text evidence="1">Belongs to the phosducin family.</text>
</comment>
<dbReference type="InterPro" id="IPR051498">
    <property type="entry name" value="Phosducin-like_chap/apop_reg"/>
</dbReference>
<organism evidence="3">
    <name type="scientific">Heteropoda jugulans</name>
    <dbReference type="NCBI Taxonomy" id="1358901"/>
    <lineage>
        <taxon>Eukaryota</taxon>
        <taxon>Metazoa</taxon>
        <taxon>Ecdysozoa</taxon>
        <taxon>Arthropoda</taxon>
        <taxon>Chelicerata</taxon>
        <taxon>Arachnida</taxon>
        <taxon>Araneae</taxon>
        <taxon>Araneomorphae</taxon>
        <taxon>Entelegynae</taxon>
        <taxon>Dionycha</taxon>
        <taxon>Sparassidae</taxon>
        <taxon>Heteropoda</taxon>
    </lineage>
</organism>
<proteinExistence type="inferred from homology"/>
<dbReference type="GO" id="GO:0005737">
    <property type="term" value="C:cytoplasm"/>
    <property type="evidence" value="ECO:0007669"/>
    <property type="project" value="TreeGrafter"/>
</dbReference>
<accession>A0A4Q8K898</accession>
<reference evidence="3" key="1">
    <citation type="submission" date="2017-05" db="EMBL/GenBank/DDBJ databases">
        <authorList>
            <person name="QRISCLOUD D."/>
        </authorList>
    </citation>
    <scope>NUCLEOTIDE SEQUENCE</scope>
</reference>
<feature type="signal peptide" evidence="2">
    <location>
        <begin position="1"/>
        <end position="20"/>
    </location>
</feature>
<keyword evidence="2" id="KW-0732">Signal</keyword>
<dbReference type="GO" id="GO:0006457">
    <property type="term" value="P:protein folding"/>
    <property type="evidence" value="ECO:0007669"/>
    <property type="project" value="TreeGrafter"/>
</dbReference>
<evidence type="ECO:0000256" key="1">
    <source>
        <dbReference type="ARBA" id="ARBA00009686"/>
    </source>
</evidence>
<reference evidence="3" key="2">
    <citation type="submission" date="2019-05" db="EMBL/GenBank/DDBJ databases">
        <title>Unravelling the molecular evolution of spider venoms.</title>
        <authorList>
            <person name="Pineda S."/>
        </authorList>
    </citation>
    <scope>NUCLEOTIDE SEQUENCE</scope>
</reference>
<dbReference type="PANTHER" id="PTHR45809">
    <property type="entry name" value="VIRAL IAP-ASSOCIATED FACTOR HOMOLOG"/>
    <property type="match status" value="1"/>
</dbReference>
<name>A0A4Q8K898_9ARAC</name>
<protein>
    <submittedName>
        <fullName evidence="3">U22-Sparatoxin-Hju1m_1</fullName>
    </submittedName>
</protein>
<dbReference type="EMBL" id="HAHI01000331">
    <property type="protein sequence ID" value="SNX35794.1"/>
    <property type="molecule type" value="Transcribed_RNA"/>
</dbReference>
<sequence>MRIIVVMMLLFVTFTAVTLAEKSIEDAALDLVMDRDDDKECIGFMGWCSGKSQSCCKGYTCLLWCRVKGRDISAADYVEQVNNAGEGVWVVLHLYKSNIPLCTMINNYMHSLSRKFPAVKFLRSVSDTCIANYPDRTQQFSSILKGS</sequence>
<dbReference type="Gene3D" id="3.40.30.10">
    <property type="entry name" value="Glutaredoxin"/>
    <property type="match status" value="1"/>
</dbReference>
<dbReference type="InterPro" id="IPR036249">
    <property type="entry name" value="Thioredoxin-like_sf"/>
</dbReference>
<dbReference type="AlphaFoldDB" id="A0A4Q8K898"/>